<feature type="domain" description="Protein kinase" evidence="1">
    <location>
        <begin position="1"/>
        <end position="208"/>
    </location>
</feature>
<dbReference type="SUPFAM" id="SSF56112">
    <property type="entry name" value="Protein kinase-like (PK-like)"/>
    <property type="match status" value="1"/>
</dbReference>
<proteinExistence type="predicted"/>
<dbReference type="PROSITE" id="PS00108">
    <property type="entry name" value="PROTEIN_KINASE_ST"/>
    <property type="match status" value="1"/>
</dbReference>
<sequence>MAKEIQIHQSLAHPHVIKMEEFFEDDDNVYILMELCSRRSLAELHERRKAVTEPEARYFIYQIVEACKYLHEKKIIHRDLKLDNVFLNSEMQLKIGDFGVSTVVNYDGELKKSFCGTLNYITPEMVDKKEHSYEVDIWAIGCILYTLLVGNPLFETETLEDTYNRIKANQYTIPPKIGKNAAALITHLLEPDPAKRPRVTEILNSQFFTGGSLSRAKTRETRVSPKNTVYGVR</sequence>
<dbReference type="PANTHER" id="PTHR24345">
    <property type="entry name" value="SERINE/THREONINE-PROTEIN KINASE PLK"/>
    <property type="match status" value="1"/>
</dbReference>
<evidence type="ECO:0000259" key="1">
    <source>
        <dbReference type="PROSITE" id="PS50011"/>
    </source>
</evidence>
<dbReference type="AlphaFoldDB" id="A0ABD2M1N0"/>
<dbReference type="Proteomes" id="UP001620626">
    <property type="component" value="Unassembled WGS sequence"/>
</dbReference>
<dbReference type="PANTHER" id="PTHR24345:SF93">
    <property type="entry name" value="SERINE_THREONINE-PROTEIN KINASE PLK1"/>
    <property type="match status" value="1"/>
</dbReference>
<dbReference type="EMBL" id="JBICBT010000191">
    <property type="protein sequence ID" value="KAL3121369.1"/>
    <property type="molecule type" value="Genomic_DNA"/>
</dbReference>
<dbReference type="SMART" id="SM00220">
    <property type="entry name" value="S_TKc"/>
    <property type="match status" value="1"/>
</dbReference>
<dbReference type="InterPro" id="IPR008271">
    <property type="entry name" value="Ser/Thr_kinase_AS"/>
</dbReference>
<dbReference type="InterPro" id="IPR011009">
    <property type="entry name" value="Kinase-like_dom_sf"/>
</dbReference>
<gene>
    <name evidence="2" type="ORF">niasHT_008351</name>
</gene>
<dbReference type="Pfam" id="PF00069">
    <property type="entry name" value="Pkinase"/>
    <property type="match status" value="1"/>
</dbReference>
<comment type="caution">
    <text evidence="2">The sequence shown here is derived from an EMBL/GenBank/DDBJ whole genome shotgun (WGS) entry which is preliminary data.</text>
</comment>
<dbReference type="InterPro" id="IPR000719">
    <property type="entry name" value="Prot_kinase_dom"/>
</dbReference>
<accession>A0ABD2M1N0</accession>
<dbReference type="PIRSF" id="PIRSF000654">
    <property type="entry name" value="Integrin-linked_kinase"/>
    <property type="match status" value="1"/>
</dbReference>
<name>A0ABD2M1N0_9BILA</name>
<dbReference type="PROSITE" id="PS50011">
    <property type="entry name" value="PROTEIN_KINASE_DOM"/>
    <property type="match status" value="1"/>
</dbReference>
<reference evidence="2 3" key="1">
    <citation type="submission" date="2024-10" db="EMBL/GenBank/DDBJ databases">
        <authorList>
            <person name="Kim D."/>
        </authorList>
    </citation>
    <scope>NUCLEOTIDE SEQUENCE [LARGE SCALE GENOMIC DNA]</scope>
    <source>
        <strain evidence="2">BH-2024</strain>
    </source>
</reference>
<organism evidence="2 3">
    <name type="scientific">Heterodera trifolii</name>
    <dbReference type="NCBI Taxonomy" id="157864"/>
    <lineage>
        <taxon>Eukaryota</taxon>
        <taxon>Metazoa</taxon>
        <taxon>Ecdysozoa</taxon>
        <taxon>Nematoda</taxon>
        <taxon>Chromadorea</taxon>
        <taxon>Rhabditida</taxon>
        <taxon>Tylenchina</taxon>
        <taxon>Tylenchomorpha</taxon>
        <taxon>Tylenchoidea</taxon>
        <taxon>Heteroderidae</taxon>
        <taxon>Heteroderinae</taxon>
        <taxon>Heterodera</taxon>
    </lineage>
</organism>
<evidence type="ECO:0000313" key="2">
    <source>
        <dbReference type="EMBL" id="KAL3121369.1"/>
    </source>
</evidence>
<evidence type="ECO:0000313" key="3">
    <source>
        <dbReference type="Proteomes" id="UP001620626"/>
    </source>
</evidence>
<dbReference type="Gene3D" id="1.10.510.10">
    <property type="entry name" value="Transferase(Phosphotransferase) domain 1"/>
    <property type="match status" value="1"/>
</dbReference>
<keyword evidence="3" id="KW-1185">Reference proteome</keyword>
<protein>
    <recommendedName>
        <fullName evidence="1">Protein kinase domain-containing protein</fullName>
    </recommendedName>
</protein>